<evidence type="ECO:0008006" key="2">
    <source>
        <dbReference type="Google" id="ProtNLM"/>
    </source>
</evidence>
<dbReference type="EMBL" id="LAZR01017731">
    <property type="protein sequence ID" value="KKL99201.1"/>
    <property type="molecule type" value="Genomic_DNA"/>
</dbReference>
<reference evidence="1" key="1">
    <citation type="journal article" date="2015" name="Nature">
        <title>Complex archaea that bridge the gap between prokaryotes and eukaryotes.</title>
        <authorList>
            <person name="Spang A."/>
            <person name="Saw J.H."/>
            <person name="Jorgensen S.L."/>
            <person name="Zaremba-Niedzwiedzka K."/>
            <person name="Martijn J."/>
            <person name="Lind A.E."/>
            <person name="van Eijk R."/>
            <person name="Schleper C."/>
            <person name="Guy L."/>
            <person name="Ettema T.J."/>
        </authorList>
    </citation>
    <scope>NUCLEOTIDE SEQUENCE</scope>
</reference>
<evidence type="ECO:0000313" key="1">
    <source>
        <dbReference type="EMBL" id="KKL99201.1"/>
    </source>
</evidence>
<dbReference type="AlphaFoldDB" id="A0A0F9H878"/>
<accession>A0A0F9H878</accession>
<gene>
    <name evidence="1" type="ORF">LCGC14_1816740</name>
</gene>
<proteinExistence type="predicted"/>
<name>A0A0F9H878_9ZZZZ</name>
<organism evidence="1">
    <name type="scientific">marine sediment metagenome</name>
    <dbReference type="NCBI Taxonomy" id="412755"/>
    <lineage>
        <taxon>unclassified sequences</taxon>
        <taxon>metagenomes</taxon>
        <taxon>ecological metagenomes</taxon>
    </lineage>
</organism>
<dbReference type="InterPro" id="IPR011604">
    <property type="entry name" value="PDDEXK-like_dom_sf"/>
</dbReference>
<sequence length="218" mass="25093">MSDKATKAKAHTRYRGKDNSIFPGVTTILDILNKPALVKWANNLGLQGIDSTKYRDEMADIGTLAHLMILNHFNKEETDTSEYSKDQIEKAENCLLSFYEWEKGHTIEPILIEQQLVSETYRYGGTIDLYCRLDGVLTLVDFKTGKAIYSEMMYQLAAYQQLLESNNHICMNTRILRIGRDEDEGFEERVKVDLTLELLLFQHCQGIYNLQKQIRKGG</sequence>
<dbReference type="Gene3D" id="3.90.320.10">
    <property type="match status" value="1"/>
</dbReference>
<protein>
    <recommendedName>
        <fullName evidence="2">PD-(D/E)XK endonuclease-like domain-containing protein</fullName>
    </recommendedName>
</protein>
<comment type="caution">
    <text evidence="1">The sequence shown here is derived from an EMBL/GenBank/DDBJ whole genome shotgun (WGS) entry which is preliminary data.</text>
</comment>